<dbReference type="Proteomes" id="UP000180166">
    <property type="component" value="Chromosome"/>
</dbReference>
<reference evidence="2 3" key="1">
    <citation type="submission" date="2016-10" db="EMBL/GenBank/DDBJ databases">
        <title>Genome sequence of Nocardia seriolae strain EM150506, isolated from Anguila japonica.</title>
        <authorList>
            <person name="Han H.-J."/>
        </authorList>
    </citation>
    <scope>NUCLEOTIDE SEQUENCE [LARGE SCALE GENOMIC DNA]</scope>
    <source>
        <strain evidence="2 3">EM150506</strain>
    </source>
</reference>
<evidence type="ECO:0000259" key="1">
    <source>
        <dbReference type="Pfam" id="PF11716"/>
    </source>
</evidence>
<dbReference type="SUPFAM" id="SSF109854">
    <property type="entry name" value="DinB/YfiT-like putative metalloenzymes"/>
    <property type="match status" value="1"/>
</dbReference>
<protein>
    <recommendedName>
        <fullName evidence="1">Mycothiol-dependent maleylpyruvate isomerase metal-binding domain-containing protein</fullName>
    </recommendedName>
</protein>
<gene>
    <name evidence="2" type="ORF">NS506_02679</name>
</gene>
<dbReference type="InterPro" id="IPR034660">
    <property type="entry name" value="DinB/YfiT-like"/>
</dbReference>
<sequence length="233" mass="25134">MTNTTMTDIQQWAPDRIIAVVVEEFETFAAMVRGLSESDLAVRTGCDGWSVHHVVGHIIGSGADIVDNAIGSRTPDEQADAYLRYSAATAADALEAIAVRIGEHLRSLPDAVWEGGVEGVPEQVFPLGVLTLAHELTVHTDDIDTALGRDTISGQRWELCAQWLAVEFGRLEFEPLTLELTGLPRYVVNGGGPVIATDPATFVRAATGRVESATVGVDFDLNIYGRDRRHIGV</sequence>
<organism evidence="2 3">
    <name type="scientific">Nocardia seriolae</name>
    <dbReference type="NCBI Taxonomy" id="37332"/>
    <lineage>
        <taxon>Bacteria</taxon>
        <taxon>Bacillati</taxon>
        <taxon>Actinomycetota</taxon>
        <taxon>Actinomycetes</taxon>
        <taxon>Mycobacteriales</taxon>
        <taxon>Nocardiaceae</taxon>
        <taxon>Nocardia</taxon>
    </lineage>
</organism>
<dbReference type="InterPro" id="IPR017517">
    <property type="entry name" value="Maleyloyr_isom"/>
</dbReference>
<dbReference type="RefSeq" id="WP_071343801.1">
    <property type="nucleotide sequence ID" value="NZ_CP017839.1"/>
</dbReference>
<proteinExistence type="predicted"/>
<dbReference type="AlphaFoldDB" id="A0ABC8ARF1"/>
<name>A0ABC8ARF1_9NOCA</name>
<feature type="domain" description="Mycothiol-dependent maleylpyruvate isomerase metal-binding" evidence="1">
    <location>
        <begin position="23"/>
        <end position="143"/>
    </location>
</feature>
<accession>A0ABC8ARF1</accession>
<dbReference type="EMBL" id="CP017839">
    <property type="protein sequence ID" value="APA96740.1"/>
    <property type="molecule type" value="Genomic_DNA"/>
</dbReference>
<evidence type="ECO:0000313" key="3">
    <source>
        <dbReference type="Proteomes" id="UP000180166"/>
    </source>
</evidence>
<dbReference type="Gene3D" id="1.20.120.450">
    <property type="entry name" value="dinb family like domain"/>
    <property type="match status" value="1"/>
</dbReference>
<dbReference type="KEGG" id="nsr:NS506_02679"/>
<evidence type="ECO:0000313" key="2">
    <source>
        <dbReference type="EMBL" id="APA96740.1"/>
    </source>
</evidence>
<dbReference type="Pfam" id="PF11716">
    <property type="entry name" value="MDMPI_N"/>
    <property type="match status" value="1"/>
</dbReference>
<dbReference type="NCBIfam" id="TIGR03083">
    <property type="entry name" value="maleylpyruvate isomerase family mycothiol-dependent enzyme"/>
    <property type="match status" value="1"/>
</dbReference>
<dbReference type="InterPro" id="IPR024344">
    <property type="entry name" value="MDMPI_metal-binding"/>
</dbReference>